<dbReference type="SUPFAM" id="SSF56935">
    <property type="entry name" value="Porins"/>
    <property type="match status" value="1"/>
</dbReference>
<organism evidence="1 2">
    <name type="scientific">Ginsengibacter hankyongi</name>
    <dbReference type="NCBI Taxonomy" id="2607284"/>
    <lineage>
        <taxon>Bacteria</taxon>
        <taxon>Pseudomonadati</taxon>
        <taxon>Bacteroidota</taxon>
        <taxon>Chitinophagia</taxon>
        <taxon>Chitinophagales</taxon>
        <taxon>Chitinophagaceae</taxon>
        <taxon>Ginsengibacter</taxon>
    </lineage>
</organism>
<sequence>MKTTIFFIATLVLLNGVVSAQDVIIKGTLRCMNNGIATSTRGAVNIIIIPSFNPKAAVATTTTPQGFFQVNTGWDAKDLKDKDVSLYIITKCSSCKRVERIFISEDLDKRNTDPTKLYVTVKGWKLLENCQNAELPDILSEQLLDSAHRLPPEDITGKAPGSPALAPVSFINLFQKLVTAAATANVGLFKVTAIYPGKVKYGIFLHSSPMTNTDNTGFNFAPSRNLSEAVYWNASAIAFTSKPNNISLLANFKNNIKLSGYYQLTKHFFVGMGGIYTKQDQTRQIDVIGIGALSSGNIFNGVNHQEKLEEFAAFVAPAYKINNKASVGVTIKSIWQKFNNPKLLAMEQDGTDNTPYNFFIDDSIKKQSIDADISFSYKINSFLQAGVSVMNVAGTKLYADQFVPDSSNQSYINQRSYGVGLCYKRGRLNVGADALFTDNEFYDASLGVNYVPFNNGLIATGYAFKQQSFSVSFRLKNFKIAYIYDNNLVINEVKVSKNKVFDGKIYSGFVFNF</sequence>
<keyword evidence="2" id="KW-1185">Reference proteome</keyword>
<protein>
    <submittedName>
        <fullName evidence="1">Uncharacterized protein</fullName>
    </submittedName>
</protein>
<comment type="caution">
    <text evidence="1">The sequence shown here is derived from an EMBL/GenBank/DDBJ whole genome shotgun (WGS) entry which is preliminary data.</text>
</comment>
<dbReference type="AlphaFoldDB" id="A0A5J5IKW8"/>
<evidence type="ECO:0000313" key="1">
    <source>
        <dbReference type="EMBL" id="KAA9040717.1"/>
    </source>
</evidence>
<dbReference type="EMBL" id="VYQF01000001">
    <property type="protein sequence ID" value="KAA9040717.1"/>
    <property type="molecule type" value="Genomic_DNA"/>
</dbReference>
<name>A0A5J5IKW8_9BACT</name>
<proteinExistence type="predicted"/>
<dbReference type="RefSeq" id="WP_150412776.1">
    <property type="nucleotide sequence ID" value="NZ_VYQF01000001.1"/>
</dbReference>
<evidence type="ECO:0000313" key="2">
    <source>
        <dbReference type="Proteomes" id="UP000326903"/>
    </source>
</evidence>
<accession>A0A5J5IKW8</accession>
<gene>
    <name evidence="1" type="ORF">FW778_01365</name>
</gene>
<reference evidence="1 2" key="1">
    <citation type="submission" date="2019-09" db="EMBL/GenBank/DDBJ databases">
        <title>Draft genome sequence of Ginsengibacter sp. BR5-29.</title>
        <authorList>
            <person name="Im W.-T."/>
        </authorList>
    </citation>
    <scope>NUCLEOTIDE SEQUENCE [LARGE SCALE GENOMIC DNA]</scope>
    <source>
        <strain evidence="1 2">BR5-29</strain>
    </source>
</reference>
<dbReference type="Proteomes" id="UP000326903">
    <property type="component" value="Unassembled WGS sequence"/>
</dbReference>